<evidence type="ECO:0000313" key="1">
    <source>
        <dbReference type="EMBL" id="PTX48293.1"/>
    </source>
</evidence>
<accession>A0A2T6AWT8</accession>
<feature type="non-terminal residue" evidence="1">
    <location>
        <position position="1"/>
    </location>
</feature>
<dbReference type="Proteomes" id="UP000244240">
    <property type="component" value="Unassembled WGS sequence"/>
</dbReference>
<keyword evidence="3" id="KW-1185">Reference proteome</keyword>
<reference evidence="1 3" key="1">
    <citation type="submission" date="2018-04" db="EMBL/GenBank/DDBJ databases">
        <title>Genomic Encyclopedia of Archaeal and Bacterial Type Strains, Phase II (KMG-II): from individual species to whole genera.</title>
        <authorList>
            <person name="Goeker M."/>
        </authorList>
    </citation>
    <scope>NUCLEOTIDE SEQUENCE [LARGE SCALE GENOMIC DNA]</scope>
    <source>
        <strain evidence="1 3">DSM 45787</strain>
    </source>
</reference>
<dbReference type="EMBL" id="QBKR01000035">
    <property type="protein sequence ID" value="PTX50853.1"/>
    <property type="molecule type" value="Genomic_DNA"/>
</dbReference>
<gene>
    <name evidence="2" type="ORF">C8P63_1351</name>
    <name evidence="1" type="ORF">C8P63_1461</name>
</gene>
<evidence type="ECO:0000313" key="2">
    <source>
        <dbReference type="EMBL" id="PTX50853.1"/>
    </source>
</evidence>
<dbReference type="EMBL" id="QBKR01000046">
    <property type="protein sequence ID" value="PTX48293.1"/>
    <property type="molecule type" value="Genomic_DNA"/>
</dbReference>
<evidence type="ECO:0000313" key="3">
    <source>
        <dbReference type="Proteomes" id="UP000244240"/>
    </source>
</evidence>
<comment type="caution">
    <text evidence="1">The sequence shown here is derived from an EMBL/GenBank/DDBJ whole genome shotgun (WGS) entry which is preliminary data.</text>
</comment>
<proteinExistence type="predicted"/>
<organism evidence="1 3">
    <name type="scientific">Melghirimyces profundicolus</name>
    <dbReference type="NCBI Taxonomy" id="1242148"/>
    <lineage>
        <taxon>Bacteria</taxon>
        <taxon>Bacillati</taxon>
        <taxon>Bacillota</taxon>
        <taxon>Bacilli</taxon>
        <taxon>Bacillales</taxon>
        <taxon>Thermoactinomycetaceae</taxon>
        <taxon>Melghirimyces</taxon>
    </lineage>
</organism>
<name>A0A2T6AWT8_9BACL</name>
<dbReference type="AlphaFoldDB" id="A0A2T6AWT8"/>
<sequence>RTALGIRLDAIIIHLKANFDKPDGHSFHFSKQY</sequence>
<protein>
    <submittedName>
        <fullName evidence="1">Uncharacterized protein</fullName>
    </submittedName>
</protein>